<evidence type="ECO:0000256" key="1">
    <source>
        <dbReference type="ARBA" id="ARBA00004656"/>
    </source>
</evidence>
<gene>
    <name evidence="6" type="ORF">SAY86_019193</name>
</gene>
<evidence type="ECO:0000256" key="4">
    <source>
        <dbReference type="ARBA" id="ARBA00023136"/>
    </source>
</evidence>
<evidence type="ECO:0000256" key="3">
    <source>
        <dbReference type="ARBA" id="ARBA00022295"/>
    </source>
</evidence>
<dbReference type="Proteomes" id="UP001346149">
    <property type="component" value="Unassembled WGS sequence"/>
</dbReference>
<accession>A0AAN7LP39</accession>
<evidence type="ECO:0000256" key="5">
    <source>
        <dbReference type="ARBA" id="ARBA00023228"/>
    </source>
</evidence>
<organism evidence="6 7">
    <name type="scientific">Trapa natans</name>
    <name type="common">Water chestnut</name>
    <dbReference type="NCBI Taxonomy" id="22666"/>
    <lineage>
        <taxon>Eukaryota</taxon>
        <taxon>Viridiplantae</taxon>
        <taxon>Streptophyta</taxon>
        <taxon>Embryophyta</taxon>
        <taxon>Tracheophyta</taxon>
        <taxon>Spermatophyta</taxon>
        <taxon>Magnoliopsida</taxon>
        <taxon>eudicotyledons</taxon>
        <taxon>Gunneridae</taxon>
        <taxon>Pentapetalae</taxon>
        <taxon>rosids</taxon>
        <taxon>malvids</taxon>
        <taxon>Myrtales</taxon>
        <taxon>Lythraceae</taxon>
        <taxon>Trapa</taxon>
    </lineage>
</organism>
<keyword evidence="7" id="KW-1185">Reference proteome</keyword>
<dbReference type="AlphaFoldDB" id="A0AAN7LP39"/>
<comment type="subcellular location">
    <subcellularLocation>
        <location evidence="1">Lysosome membrane</location>
    </subcellularLocation>
</comment>
<comment type="similarity">
    <text evidence="2">Belongs to the BORCS7 family.</text>
</comment>
<name>A0AAN7LP39_TRANT</name>
<dbReference type="GO" id="GO:0005765">
    <property type="term" value="C:lysosomal membrane"/>
    <property type="evidence" value="ECO:0007669"/>
    <property type="project" value="UniProtKB-SubCell"/>
</dbReference>
<keyword evidence="4" id="KW-0472">Membrane</keyword>
<dbReference type="Pfam" id="PF16088">
    <property type="entry name" value="BORCS7"/>
    <property type="match status" value="1"/>
</dbReference>
<dbReference type="InterPro" id="IPR032143">
    <property type="entry name" value="BORCS7"/>
</dbReference>
<keyword evidence="5" id="KW-0458">Lysosome</keyword>
<reference evidence="6 7" key="1">
    <citation type="journal article" date="2023" name="Hortic Res">
        <title>Pangenome of water caltrop reveals structural variations and asymmetric subgenome divergence after allopolyploidization.</title>
        <authorList>
            <person name="Zhang X."/>
            <person name="Chen Y."/>
            <person name="Wang L."/>
            <person name="Yuan Y."/>
            <person name="Fang M."/>
            <person name="Shi L."/>
            <person name="Lu R."/>
            <person name="Comes H.P."/>
            <person name="Ma Y."/>
            <person name="Chen Y."/>
            <person name="Huang G."/>
            <person name="Zhou Y."/>
            <person name="Zheng Z."/>
            <person name="Qiu Y."/>
        </authorList>
    </citation>
    <scope>NUCLEOTIDE SEQUENCE [LARGE SCALE GENOMIC DNA]</scope>
    <source>
        <strain evidence="6">F231</strain>
    </source>
</reference>
<evidence type="ECO:0000313" key="6">
    <source>
        <dbReference type="EMBL" id="KAK4784825.1"/>
    </source>
</evidence>
<protein>
    <recommendedName>
        <fullName evidence="3">BLOC-1-related complex subunit 7</fullName>
    </recommendedName>
</protein>
<dbReference type="EMBL" id="JAXQNO010000014">
    <property type="protein sequence ID" value="KAK4784825.1"/>
    <property type="molecule type" value="Genomic_DNA"/>
</dbReference>
<sequence>MAASMASGGGRRENTTKVAVAEQISQVVQSTSNLLHLMQQSSPSHTQLMKLPKNLLTKTPAIQNTKQVLEQMPKVISSLDAHIENGMQSVPHLKTVAQLLTNMESNQLSSLSQVGVSREVRIFLIHIIA</sequence>
<proteinExistence type="inferred from homology"/>
<evidence type="ECO:0000256" key="2">
    <source>
        <dbReference type="ARBA" id="ARBA00005433"/>
    </source>
</evidence>
<comment type="caution">
    <text evidence="6">The sequence shown here is derived from an EMBL/GenBank/DDBJ whole genome shotgun (WGS) entry which is preliminary data.</text>
</comment>
<evidence type="ECO:0000313" key="7">
    <source>
        <dbReference type="Proteomes" id="UP001346149"/>
    </source>
</evidence>